<reference evidence="2 3" key="1">
    <citation type="journal article" date="2016" name="Mol. Biol. Evol.">
        <title>Comparative Genomics of Early-Diverging Mushroom-Forming Fungi Provides Insights into the Origins of Lignocellulose Decay Capabilities.</title>
        <authorList>
            <person name="Nagy L.G."/>
            <person name="Riley R."/>
            <person name="Tritt A."/>
            <person name="Adam C."/>
            <person name="Daum C."/>
            <person name="Floudas D."/>
            <person name="Sun H."/>
            <person name="Yadav J.S."/>
            <person name="Pangilinan J."/>
            <person name="Larsson K.H."/>
            <person name="Matsuura K."/>
            <person name="Barry K."/>
            <person name="Labutti K."/>
            <person name="Kuo R."/>
            <person name="Ohm R.A."/>
            <person name="Bhattacharya S.S."/>
            <person name="Shirouzu T."/>
            <person name="Yoshinaga Y."/>
            <person name="Martin F.M."/>
            <person name="Grigoriev I.V."/>
            <person name="Hibbett D.S."/>
        </authorList>
    </citation>
    <scope>NUCLEOTIDE SEQUENCE [LARGE SCALE GENOMIC DNA]</scope>
    <source>
        <strain evidence="2 3">HHB12029</strain>
    </source>
</reference>
<name>A0A165CN34_EXIGL</name>
<evidence type="ECO:0000313" key="2">
    <source>
        <dbReference type="EMBL" id="KZV82774.1"/>
    </source>
</evidence>
<feature type="transmembrane region" description="Helical" evidence="1">
    <location>
        <begin position="98"/>
        <end position="118"/>
    </location>
</feature>
<evidence type="ECO:0000313" key="3">
    <source>
        <dbReference type="Proteomes" id="UP000077266"/>
    </source>
</evidence>
<proteinExistence type="predicted"/>
<organism evidence="2 3">
    <name type="scientific">Exidia glandulosa HHB12029</name>
    <dbReference type="NCBI Taxonomy" id="1314781"/>
    <lineage>
        <taxon>Eukaryota</taxon>
        <taxon>Fungi</taxon>
        <taxon>Dikarya</taxon>
        <taxon>Basidiomycota</taxon>
        <taxon>Agaricomycotina</taxon>
        <taxon>Agaricomycetes</taxon>
        <taxon>Auriculariales</taxon>
        <taxon>Exidiaceae</taxon>
        <taxon>Exidia</taxon>
    </lineage>
</organism>
<evidence type="ECO:0000256" key="1">
    <source>
        <dbReference type="SAM" id="Phobius"/>
    </source>
</evidence>
<dbReference type="AlphaFoldDB" id="A0A165CN34"/>
<keyword evidence="1" id="KW-0812">Transmembrane</keyword>
<keyword evidence="1" id="KW-0472">Membrane</keyword>
<dbReference type="Proteomes" id="UP000077266">
    <property type="component" value="Unassembled WGS sequence"/>
</dbReference>
<accession>A0A165CN34</accession>
<gene>
    <name evidence="2" type="ORF">EXIGLDRAFT_335113</name>
</gene>
<sequence length="122" mass="13715">MHVFFTRTRRLHRIWAQPLAPTDPAQPQRSGLSCLLCSSNTSSSLALHHSLLGKSFRCLSPQLSTSHGPFMHLLTVIVCMFPLSTIYYLCLSSLTHTFLGFLTSPLRFTLYAFLRILLSSSD</sequence>
<feature type="transmembrane region" description="Helical" evidence="1">
    <location>
        <begin position="70"/>
        <end position="91"/>
    </location>
</feature>
<protein>
    <submittedName>
        <fullName evidence="2">Uncharacterized protein</fullName>
    </submittedName>
</protein>
<keyword evidence="1" id="KW-1133">Transmembrane helix</keyword>
<dbReference type="EMBL" id="KV426305">
    <property type="protein sequence ID" value="KZV82774.1"/>
    <property type="molecule type" value="Genomic_DNA"/>
</dbReference>
<dbReference type="InParanoid" id="A0A165CN34"/>
<keyword evidence="3" id="KW-1185">Reference proteome</keyword>